<feature type="compositionally biased region" description="Low complexity" evidence="2">
    <location>
        <begin position="89"/>
        <end position="105"/>
    </location>
</feature>
<evidence type="ECO:0000313" key="5">
    <source>
        <dbReference type="Proteomes" id="UP000313312"/>
    </source>
</evidence>
<evidence type="ECO:0000256" key="3">
    <source>
        <dbReference type="SAM" id="Phobius"/>
    </source>
</evidence>
<dbReference type="Proteomes" id="UP000313312">
    <property type="component" value="Unassembled WGS sequence"/>
</dbReference>
<keyword evidence="3" id="KW-0812">Transmembrane</keyword>
<sequence length="251" mass="28562">MNNQITLQYSYINHQINEPLNDENIISELNPVVNDVRVTPQFFVNTSNVNPYQSGTYNATLWCQIGNQKVEQPFKVNVKDFNRLNDNNFVNNQNNNIPQSNNNNQSYAPRRTSTAKKIWIGILVFVLIVLGLTSCSIYNQAKTNQAQDSAQNQKLQTELNQVKQAQKTYQENHDKEQLENTLNGIQSQISQLQSNSATNALNNQINKIQSNPDSGKLESEMDDLKDQIQQQSGLIQELQNTINSWLSKVGF</sequence>
<comment type="caution">
    <text evidence="4">The sequence shown here is derived from an EMBL/GenBank/DDBJ whole genome shotgun (WGS) entry which is preliminary data.</text>
</comment>
<evidence type="ECO:0000256" key="1">
    <source>
        <dbReference type="SAM" id="Coils"/>
    </source>
</evidence>
<feature type="transmembrane region" description="Helical" evidence="3">
    <location>
        <begin position="118"/>
        <end position="139"/>
    </location>
</feature>
<reference evidence="4 5" key="1">
    <citation type="submission" date="2018-05" db="EMBL/GenBank/DDBJ databases">
        <title>Lactobacillus sanfranciscensis Ah4 draft denome sequence.</title>
        <authorList>
            <person name="Zhang G."/>
        </authorList>
    </citation>
    <scope>NUCLEOTIDE SEQUENCE [LARGE SCALE GENOMIC DNA]</scope>
    <source>
        <strain evidence="4 5">Ah4</strain>
    </source>
</reference>
<organism evidence="4 5">
    <name type="scientific">Fructilactobacillus sanfranciscensis</name>
    <name type="common">Lactobacillus sanfranciscensis</name>
    <dbReference type="NCBI Taxonomy" id="1625"/>
    <lineage>
        <taxon>Bacteria</taxon>
        <taxon>Bacillati</taxon>
        <taxon>Bacillota</taxon>
        <taxon>Bacilli</taxon>
        <taxon>Lactobacillales</taxon>
        <taxon>Lactobacillaceae</taxon>
        <taxon>Fructilactobacillus</taxon>
    </lineage>
</organism>
<dbReference type="AlphaFoldDB" id="A0A5C4TJZ0"/>
<protein>
    <submittedName>
        <fullName evidence="4">Uncharacterized protein</fullName>
    </submittedName>
</protein>
<evidence type="ECO:0000256" key="2">
    <source>
        <dbReference type="SAM" id="MobiDB-lite"/>
    </source>
</evidence>
<feature type="coiled-coil region" evidence="1">
    <location>
        <begin position="152"/>
        <end position="241"/>
    </location>
</feature>
<dbReference type="RefSeq" id="WP_103423752.1">
    <property type="nucleotide sequence ID" value="NZ_JARBEV010000005.1"/>
</dbReference>
<feature type="region of interest" description="Disordered" evidence="2">
    <location>
        <begin position="89"/>
        <end position="109"/>
    </location>
</feature>
<dbReference type="EMBL" id="QFCR01000007">
    <property type="protein sequence ID" value="TNK90553.1"/>
    <property type="molecule type" value="Genomic_DNA"/>
</dbReference>
<name>A0A5C4TJZ0_FRUSA</name>
<keyword evidence="1" id="KW-0175">Coiled coil</keyword>
<proteinExistence type="predicted"/>
<accession>A0A5C4TJZ0</accession>
<keyword evidence="3" id="KW-0472">Membrane</keyword>
<keyword evidence="3" id="KW-1133">Transmembrane helix</keyword>
<gene>
    <name evidence="4" type="ORF">DID87_03150</name>
</gene>
<evidence type="ECO:0000313" key="4">
    <source>
        <dbReference type="EMBL" id="TNK90553.1"/>
    </source>
</evidence>